<dbReference type="Proteomes" id="UP001499979">
    <property type="component" value="Unassembled WGS sequence"/>
</dbReference>
<evidence type="ECO:0000256" key="1">
    <source>
        <dbReference type="SAM" id="MobiDB-lite"/>
    </source>
</evidence>
<evidence type="ECO:0000259" key="2">
    <source>
        <dbReference type="Pfam" id="PF02720"/>
    </source>
</evidence>
<organism evidence="3 4">
    <name type="scientific">Nocardioides aquiterrae</name>
    <dbReference type="NCBI Taxonomy" id="203799"/>
    <lineage>
        <taxon>Bacteria</taxon>
        <taxon>Bacillati</taxon>
        <taxon>Actinomycetota</taxon>
        <taxon>Actinomycetes</taxon>
        <taxon>Propionibacteriales</taxon>
        <taxon>Nocardioidaceae</taxon>
        <taxon>Nocardioides</taxon>
    </lineage>
</organism>
<proteinExistence type="predicted"/>
<accession>A0ABN1UEQ2</accession>
<name>A0ABN1UEQ2_9ACTN</name>
<gene>
    <name evidence="3" type="ORF">GCM10009606_19220</name>
</gene>
<dbReference type="RefSeq" id="WP_343907284.1">
    <property type="nucleotide sequence ID" value="NZ_BAAAJE010000006.1"/>
</dbReference>
<reference evidence="3 4" key="1">
    <citation type="journal article" date="2019" name="Int. J. Syst. Evol. Microbiol.">
        <title>The Global Catalogue of Microorganisms (GCM) 10K type strain sequencing project: providing services to taxonomists for standard genome sequencing and annotation.</title>
        <authorList>
            <consortium name="The Broad Institute Genomics Platform"/>
            <consortium name="The Broad Institute Genome Sequencing Center for Infectious Disease"/>
            <person name="Wu L."/>
            <person name="Ma J."/>
        </authorList>
    </citation>
    <scope>NUCLEOTIDE SEQUENCE [LARGE SCALE GENOMIC DNA]</scope>
    <source>
        <strain evidence="3 4">JCM 11813</strain>
    </source>
</reference>
<dbReference type="EMBL" id="BAAAJE010000006">
    <property type="protein sequence ID" value="GAA1139748.1"/>
    <property type="molecule type" value="Genomic_DNA"/>
</dbReference>
<keyword evidence="4" id="KW-1185">Reference proteome</keyword>
<comment type="caution">
    <text evidence="3">The sequence shown here is derived from an EMBL/GenBank/DDBJ whole genome shotgun (WGS) entry which is preliminary data.</text>
</comment>
<feature type="domain" description="DUF222" evidence="2">
    <location>
        <begin position="35"/>
        <end position="226"/>
    </location>
</feature>
<dbReference type="Pfam" id="PF02720">
    <property type="entry name" value="DUF222"/>
    <property type="match status" value="1"/>
</dbReference>
<dbReference type="InterPro" id="IPR003870">
    <property type="entry name" value="DUF222"/>
</dbReference>
<feature type="region of interest" description="Disordered" evidence="1">
    <location>
        <begin position="239"/>
        <end position="290"/>
    </location>
</feature>
<evidence type="ECO:0000313" key="4">
    <source>
        <dbReference type="Proteomes" id="UP001499979"/>
    </source>
</evidence>
<protein>
    <recommendedName>
        <fullName evidence="2">DUF222 domain-containing protein</fullName>
    </recommendedName>
</protein>
<evidence type="ECO:0000313" key="3">
    <source>
        <dbReference type="EMBL" id="GAA1139748.1"/>
    </source>
</evidence>
<sequence>MTTPSAVADARHSLRALGAVAWEHVPPAELPGVMVELERMRAQLDAARVDVAGLLEQSGAANDVGWASTKDFLTAVAGGRKGAGGGLLRLAAGLEGLPEVRAALREGRLSSDQARTIVNRVAQLPRVDEVRRAAARSFLEKACDLDATDLDRAWPTVVAEIDPDGTLLGGERDLPRSERAAHRARFLALTPDELGGVWVKGYADAESVEEVKAALLPLAAPVSTEPGACGGVPVDLAAGRRGRPARSPGVRTTAATRAKPGRGCGMRWSSSAVAPRRPRFSPRPTACARG</sequence>